<keyword evidence="5" id="KW-1185">Reference proteome</keyword>
<feature type="transmembrane region" description="Helical" evidence="1">
    <location>
        <begin position="61"/>
        <end position="79"/>
    </location>
</feature>
<evidence type="ECO:0000313" key="4">
    <source>
        <dbReference type="Proteomes" id="UP000728647"/>
    </source>
</evidence>
<proteinExistence type="predicted"/>
<feature type="transmembrane region" description="Helical" evidence="1">
    <location>
        <begin position="38"/>
        <end position="55"/>
    </location>
</feature>
<dbReference type="RefSeq" id="WP_174679249.1">
    <property type="nucleotide sequence ID" value="NZ_JABUQZ010000001.1"/>
</dbReference>
<name>A0A8J8GMR8_9EURY</name>
<evidence type="ECO:0000313" key="2">
    <source>
        <dbReference type="EMBL" id="NUB92884.1"/>
    </source>
</evidence>
<dbReference type="EMBL" id="JABUQZ010000001">
    <property type="protein sequence ID" value="NUC71204.1"/>
    <property type="molecule type" value="Genomic_DNA"/>
</dbReference>
<comment type="caution">
    <text evidence="2">The sequence shown here is derived from an EMBL/GenBank/DDBJ whole genome shotgun (WGS) entry which is preliminary data.</text>
</comment>
<keyword evidence="1" id="KW-0472">Membrane</keyword>
<dbReference type="AlphaFoldDB" id="A0A8J8GMR8"/>
<sequence>MSEGEFEFLYSVDIVVVLALTASAISLYMYFYEGRDRIGLVMSVTALLLVGLYMYTISNYLVVTIVVLTAISMVGSSLGD</sequence>
<evidence type="ECO:0000256" key="1">
    <source>
        <dbReference type="SAM" id="Phobius"/>
    </source>
</evidence>
<keyword evidence="1" id="KW-0812">Transmembrane</keyword>
<keyword evidence="1" id="KW-1133">Transmembrane helix</keyword>
<organism evidence="2 4">
    <name type="scientific">Haloterrigena gelatinilytica</name>
    <dbReference type="NCBI Taxonomy" id="2741724"/>
    <lineage>
        <taxon>Archaea</taxon>
        <taxon>Methanobacteriati</taxon>
        <taxon>Methanobacteriota</taxon>
        <taxon>Stenosarchaea group</taxon>
        <taxon>Halobacteria</taxon>
        <taxon>Halobacteriales</taxon>
        <taxon>Natrialbaceae</taxon>
        <taxon>Haloterrigena</taxon>
    </lineage>
</organism>
<dbReference type="Proteomes" id="UP001016761">
    <property type="component" value="Unassembled WGS sequence"/>
</dbReference>
<reference evidence="2 5" key="1">
    <citation type="submission" date="2020-06" db="EMBL/GenBank/DDBJ databases">
        <title>Haloterrigena sp. nov., an extremely halophilic archaeon isolated from a saline sediment.</title>
        <authorList>
            <person name="Liu B.-B."/>
        </authorList>
    </citation>
    <scope>NUCLEOTIDE SEQUENCE</scope>
    <source>
        <strain evidence="2">SYSU A121-1</strain>
        <strain evidence="3 5">SYSU A558-1</strain>
    </source>
</reference>
<accession>A0A8J8GMR8</accession>
<protein>
    <submittedName>
        <fullName evidence="2">Uncharacterized protein</fullName>
    </submittedName>
</protein>
<dbReference type="EMBL" id="JABURA010000001">
    <property type="protein sequence ID" value="NUB92884.1"/>
    <property type="molecule type" value="Genomic_DNA"/>
</dbReference>
<gene>
    <name evidence="2" type="ORF">HT576_17910</name>
    <name evidence="3" type="ORF">HTZ84_02565</name>
</gene>
<evidence type="ECO:0000313" key="3">
    <source>
        <dbReference type="EMBL" id="NUC71204.1"/>
    </source>
</evidence>
<dbReference type="Proteomes" id="UP000728647">
    <property type="component" value="Unassembled WGS sequence"/>
</dbReference>
<feature type="transmembrane region" description="Helical" evidence="1">
    <location>
        <begin position="12"/>
        <end position="31"/>
    </location>
</feature>
<evidence type="ECO:0000313" key="5">
    <source>
        <dbReference type="Proteomes" id="UP001016761"/>
    </source>
</evidence>